<dbReference type="RefSeq" id="WP_345253294.1">
    <property type="nucleotide sequence ID" value="NZ_BAABGY010000002.1"/>
</dbReference>
<comment type="caution">
    <text evidence="2">The sequence shown here is derived from an EMBL/GenBank/DDBJ whole genome shotgun (WGS) entry which is preliminary data.</text>
</comment>
<dbReference type="Proteomes" id="UP001501725">
    <property type="component" value="Unassembled WGS sequence"/>
</dbReference>
<keyword evidence="3" id="KW-1185">Reference proteome</keyword>
<dbReference type="Pfam" id="PF01042">
    <property type="entry name" value="Ribonuc_L-PSP"/>
    <property type="match status" value="1"/>
</dbReference>
<dbReference type="InterPro" id="IPR006175">
    <property type="entry name" value="YjgF/YER057c/UK114"/>
</dbReference>
<name>A0ABP8GBN2_9BACT</name>
<dbReference type="InterPro" id="IPR035959">
    <property type="entry name" value="RutC-like_sf"/>
</dbReference>
<dbReference type="InterPro" id="IPR006056">
    <property type="entry name" value="RidA"/>
</dbReference>
<evidence type="ECO:0000256" key="1">
    <source>
        <dbReference type="ARBA" id="ARBA00010552"/>
    </source>
</evidence>
<dbReference type="PANTHER" id="PTHR11803">
    <property type="entry name" value="2-IMINOBUTANOATE/2-IMINOPROPANOATE DEAMINASE RIDA"/>
    <property type="match status" value="1"/>
</dbReference>
<gene>
    <name evidence="2" type="ORF">GCM10023184_06280</name>
</gene>
<dbReference type="CDD" id="cd00448">
    <property type="entry name" value="YjgF_YER057c_UK114_family"/>
    <property type="match status" value="1"/>
</dbReference>
<proteinExistence type="inferred from homology"/>
<dbReference type="NCBIfam" id="TIGR00004">
    <property type="entry name" value="Rid family detoxifying hydrolase"/>
    <property type="match status" value="1"/>
</dbReference>
<organism evidence="2 3">
    <name type="scientific">Flaviaesturariibacter amylovorans</name>
    <dbReference type="NCBI Taxonomy" id="1084520"/>
    <lineage>
        <taxon>Bacteria</taxon>
        <taxon>Pseudomonadati</taxon>
        <taxon>Bacteroidota</taxon>
        <taxon>Chitinophagia</taxon>
        <taxon>Chitinophagales</taxon>
        <taxon>Chitinophagaceae</taxon>
        <taxon>Flaviaestuariibacter</taxon>
    </lineage>
</organism>
<accession>A0ABP8GBN2</accession>
<dbReference type="PANTHER" id="PTHR11803:SF58">
    <property type="entry name" value="PROTEIN HMF1-RELATED"/>
    <property type="match status" value="1"/>
</dbReference>
<reference evidence="3" key="1">
    <citation type="journal article" date="2019" name="Int. J. Syst. Evol. Microbiol.">
        <title>The Global Catalogue of Microorganisms (GCM) 10K type strain sequencing project: providing services to taxonomists for standard genome sequencing and annotation.</title>
        <authorList>
            <consortium name="The Broad Institute Genomics Platform"/>
            <consortium name="The Broad Institute Genome Sequencing Center for Infectious Disease"/>
            <person name="Wu L."/>
            <person name="Ma J."/>
        </authorList>
    </citation>
    <scope>NUCLEOTIDE SEQUENCE [LARGE SCALE GENOMIC DNA]</scope>
    <source>
        <strain evidence="3">JCM 17919</strain>
    </source>
</reference>
<protein>
    <submittedName>
        <fullName evidence="2">RidA family protein</fullName>
    </submittedName>
</protein>
<comment type="similarity">
    <text evidence="1">Belongs to the RutC family.</text>
</comment>
<dbReference type="SUPFAM" id="SSF55298">
    <property type="entry name" value="YjgF-like"/>
    <property type="match status" value="1"/>
</dbReference>
<evidence type="ECO:0000313" key="2">
    <source>
        <dbReference type="EMBL" id="GAA4320873.1"/>
    </source>
</evidence>
<dbReference type="Gene3D" id="3.30.1330.40">
    <property type="entry name" value="RutC-like"/>
    <property type="match status" value="1"/>
</dbReference>
<dbReference type="EMBL" id="BAABGY010000002">
    <property type="protein sequence ID" value="GAA4320873.1"/>
    <property type="molecule type" value="Genomic_DNA"/>
</dbReference>
<evidence type="ECO:0000313" key="3">
    <source>
        <dbReference type="Proteomes" id="UP001501725"/>
    </source>
</evidence>
<sequence>MEKQIIQTPHAPAPIGPYNQAVRFGNLLFISGQICLDPATGQLKNTDLQEETHQVMHNLKAILQEAGLNFSHVLKTTIFLTDMNRFSEVNEIYGKYFDSAFPARETVQVSALPRFVNVEISMIAGQ</sequence>